<evidence type="ECO:0000313" key="4">
    <source>
        <dbReference type="EMBL" id="KAF5780664.1"/>
    </source>
</evidence>
<reference evidence="4 6" key="1">
    <citation type="journal article" date="2017" name="Nature">
        <title>The sunflower genome provides insights into oil metabolism, flowering and Asterid evolution.</title>
        <authorList>
            <person name="Badouin H."/>
            <person name="Gouzy J."/>
            <person name="Grassa C.J."/>
            <person name="Murat F."/>
            <person name="Staton S.E."/>
            <person name="Cottret L."/>
            <person name="Lelandais-Briere C."/>
            <person name="Owens G.L."/>
            <person name="Carrere S."/>
            <person name="Mayjonade B."/>
            <person name="Legrand L."/>
            <person name="Gill N."/>
            <person name="Kane N.C."/>
            <person name="Bowers J.E."/>
            <person name="Hubner S."/>
            <person name="Bellec A."/>
            <person name="Berard A."/>
            <person name="Berges H."/>
            <person name="Blanchet N."/>
            <person name="Boniface M.C."/>
            <person name="Brunel D."/>
            <person name="Catrice O."/>
            <person name="Chaidir N."/>
            <person name="Claudel C."/>
            <person name="Donnadieu C."/>
            <person name="Faraut T."/>
            <person name="Fievet G."/>
            <person name="Helmstetter N."/>
            <person name="King M."/>
            <person name="Knapp S.J."/>
            <person name="Lai Z."/>
            <person name="Le Paslier M.C."/>
            <person name="Lippi Y."/>
            <person name="Lorenzon L."/>
            <person name="Mandel J.R."/>
            <person name="Marage G."/>
            <person name="Marchand G."/>
            <person name="Marquand E."/>
            <person name="Bret-Mestries E."/>
            <person name="Morien E."/>
            <person name="Nambeesan S."/>
            <person name="Nguyen T."/>
            <person name="Pegot-Espagnet P."/>
            <person name="Pouilly N."/>
            <person name="Raftis F."/>
            <person name="Sallet E."/>
            <person name="Schiex T."/>
            <person name="Thomas J."/>
            <person name="Vandecasteele C."/>
            <person name="Vares D."/>
            <person name="Vear F."/>
            <person name="Vautrin S."/>
            <person name="Crespi M."/>
            <person name="Mangin B."/>
            <person name="Burke J.M."/>
            <person name="Salse J."/>
            <person name="Munos S."/>
            <person name="Vincourt P."/>
            <person name="Rieseberg L.H."/>
            <person name="Langlade N.B."/>
        </authorList>
    </citation>
    <scope>NUCLEOTIDE SEQUENCE [LARGE SCALE GENOMIC DNA]</scope>
    <source>
        <strain evidence="6">cv. SF193</strain>
        <tissue evidence="4">Leaves</tissue>
    </source>
</reference>
<dbReference type="GO" id="GO:0000381">
    <property type="term" value="P:regulation of alternative mRNA splicing, via spliceosome"/>
    <property type="evidence" value="ECO:0000318"/>
    <property type="project" value="GO_Central"/>
</dbReference>
<evidence type="ECO:0000313" key="5">
    <source>
        <dbReference type="EMBL" id="OTG07393.1"/>
    </source>
</evidence>
<dbReference type="GO" id="GO:0016607">
    <property type="term" value="C:nuclear speck"/>
    <property type="evidence" value="ECO:0000318"/>
    <property type="project" value="GO_Central"/>
</dbReference>
<dbReference type="EMBL" id="CM007900">
    <property type="protein sequence ID" value="OTG07393.1"/>
    <property type="molecule type" value="Genomic_DNA"/>
</dbReference>
<keyword evidence="1" id="KW-0694">RNA-binding</keyword>
<dbReference type="PANTHER" id="PTHR34427">
    <property type="entry name" value="DUF4283 DOMAIN PROTEIN"/>
    <property type="match status" value="1"/>
</dbReference>
<gene>
    <name evidence="5" type="ORF">HannXRQ_Chr11g0329921</name>
    <name evidence="4" type="ORF">HanXRQr2_Chr11g0474471</name>
</gene>
<organism evidence="5 6">
    <name type="scientific">Helianthus annuus</name>
    <name type="common">Common sunflower</name>
    <dbReference type="NCBI Taxonomy" id="4232"/>
    <lineage>
        <taxon>Eukaryota</taxon>
        <taxon>Viridiplantae</taxon>
        <taxon>Streptophyta</taxon>
        <taxon>Embryophyta</taxon>
        <taxon>Tracheophyta</taxon>
        <taxon>Spermatophyta</taxon>
        <taxon>Magnoliopsida</taxon>
        <taxon>eudicotyledons</taxon>
        <taxon>Gunneridae</taxon>
        <taxon>Pentapetalae</taxon>
        <taxon>asterids</taxon>
        <taxon>campanulids</taxon>
        <taxon>Asterales</taxon>
        <taxon>Asteraceae</taxon>
        <taxon>Asteroideae</taxon>
        <taxon>Heliantheae alliance</taxon>
        <taxon>Heliantheae</taxon>
        <taxon>Helianthus</taxon>
    </lineage>
</organism>
<dbReference type="InParanoid" id="A0A251T9E9"/>
<dbReference type="EMBL" id="MNCJ02000326">
    <property type="protein sequence ID" value="KAF5780664.1"/>
    <property type="molecule type" value="Genomic_DNA"/>
</dbReference>
<dbReference type="STRING" id="4232.A0A251T9E9"/>
<accession>A0A251T9E9</accession>
<dbReference type="InterPro" id="IPR012677">
    <property type="entry name" value="Nucleotide-bd_a/b_plait_sf"/>
</dbReference>
<reference evidence="4" key="3">
    <citation type="submission" date="2020-06" db="EMBL/GenBank/DDBJ databases">
        <title>Helianthus annuus Genome sequencing and assembly Release 2.</title>
        <authorList>
            <person name="Gouzy J."/>
            <person name="Langlade N."/>
            <person name="Munos S."/>
        </authorList>
    </citation>
    <scope>NUCLEOTIDE SEQUENCE</scope>
    <source>
        <tissue evidence="4">Leaves</tissue>
    </source>
</reference>
<feature type="domain" description="RRM" evidence="3">
    <location>
        <begin position="5"/>
        <end position="82"/>
    </location>
</feature>
<reference evidence="5" key="2">
    <citation type="submission" date="2017-02" db="EMBL/GenBank/DDBJ databases">
        <title>Sunflower complete genome.</title>
        <authorList>
            <person name="Langlade N."/>
            <person name="Munos S."/>
        </authorList>
    </citation>
    <scope>NUCLEOTIDE SEQUENCE [LARGE SCALE GENOMIC DNA]</scope>
    <source>
        <tissue evidence="5">Leaves</tissue>
    </source>
</reference>
<protein>
    <submittedName>
        <fullName evidence="5">Putative nucleotide-binding alpha-beta plait domain-containing protein</fullName>
    </submittedName>
    <submittedName>
        <fullName evidence="4">RNA recognition motif domain, nucleotide-binding alpha-beta plait domain superfamily</fullName>
    </submittedName>
</protein>
<name>A0A251T9E9_HELAN</name>
<dbReference type="Pfam" id="PF00076">
    <property type="entry name" value="RRM_1"/>
    <property type="match status" value="1"/>
</dbReference>
<evidence type="ECO:0000256" key="1">
    <source>
        <dbReference type="PROSITE-ProRule" id="PRU00176"/>
    </source>
</evidence>
<proteinExistence type="predicted"/>
<dbReference type="InterPro" id="IPR000504">
    <property type="entry name" value="RRM_dom"/>
</dbReference>
<evidence type="ECO:0000313" key="6">
    <source>
        <dbReference type="Proteomes" id="UP000215914"/>
    </source>
</evidence>
<dbReference type="CDD" id="cd00590">
    <property type="entry name" value="RRM_SF"/>
    <property type="match status" value="1"/>
</dbReference>
<dbReference type="Proteomes" id="UP000215914">
    <property type="component" value="Chromosome 11"/>
</dbReference>
<dbReference type="InterPro" id="IPR035979">
    <property type="entry name" value="RBD_domain_sf"/>
</dbReference>
<dbReference type="GO" id="GO:0003729">
    <property type="term" value="F:mRNA binding"/>
    <property type="evidence" value="ECO:0000318"/>
    <property type="project" value="GO_Central"/>
</dbReference>
<dbReference type="AlphaFoldDB" id="A0A251T9E9"/>
<dbReference type="SMART" id="SM00360">
    <property type="entry name" value="RRM"/>
    <property type="match status" value="1"/>
</dbReference>
<dbReference type="PANTHER" id="PTHR34427:SF5">
    <property type="entry name" value="DUF4283 DOMAIN-CONTAINING PROTEIN"/>
    <property type="match status" value="1"/>
</dbReference>
<dbReference type="Gene3D" id="3.30.70.330">
    <property type="match status" value="1"/>
</dbReference>
<keyword evidence="6" id="KW-1185">Reference proteome</keyword>
<sequence>MSDVIKLFVANIPQGYRPWDLADAFRAFEEISGAFIAKKKDKEGRSFGFVSFKGVRDVDVLLASLSNLKLDGNKLLINVALFARENGGRKFAGSGGGSRPAVRGPVVGQTKVRNNYPIKPGVSFLDILTNKSHSVGEEDVVEVDPSVFSLSDLSGRAVVGRALGLIELSSLKSSLASAGYEKVNFQYLGGLSVIISFDNGGSANDFLEDKEVWAKWFSSLNPWLGQSVPFERIAWISIVGVPPHLVSRDVFNAIGCKYGKVVQQSQFLESDGDLSYDRLGILLGSGNRINGALTLKWQDKRFKVWVIEVNDHWLPEFLEEDDFSVGASSEMGGNMDIPEGENVSGSREKEVQVSPDAGGIAEQSQVPIGPFPHNDPLPGHVEREKGGADFLEVPVVEPINVEGIRLGSKVVGPEVARGFKSGSGERRNRTYRRGVLGLKSTKAQTQSKGNKEISPDAIRPKKRSRNYEKVEEPGFGFVGFTS</sequence>
<feature type="region of interest" description="Disordered" evidence="2">
    <location>
        <begin position="439"/>
        <end position="466"/>
    </location>
</feature>
<evidence type="ECO:0000256" key="2">
    <source>
        <dbReference type="SAM" id="MobiDB-lite"/>
    </source>
</evidence>
<dbReference type="PROSITE" id="PS50102">
    <property type="entry name" value="RRM"/>
    <property type="match status" value="1"/>
</dbReference>
<evidence type="ECO:0000259" key="3">
    <source>
        <dbReference type="PROSITE" id="PS50102"/>
    </source>
</evidence>
<dbReference type="SUPFAM" id="SSF54928">
    <property type="entry name" value="RNA-binding domain, RBD"/>
    <property type="match status" value="1"/>
</dbReference>
<dbReference type="Gramene" id="mRNA:HanXRQr2_Chr11g0474471">
    <property type="protein sequence ID" value="CDS:HanXRQr2_Chr11g0474471.1"/>
    <property type="gene ID" value="HanXRQr2_Chr11g0474471"/>
</dbReference>